<proteinExistence type="predicted"/>
<feature type="domain" description="DUF4190" evidence="2">
    <location>
        <begin position="50"/>
        <end position="116"/>
    </location>
</feature>
<evidence type="ECO:0000256" key="1">
    <source>
        <dbReference type="SAM" id="Phobius"/>
    </source>
</evidence>
<name>A0A9D1H2Q8_9ACTN</name>
<accession>A0A9D1H2Q8</accession>
<keyword evidence="1" id="KW-1133">Transmembrane helix</keyword>
<protein>
    <submittedName>
        <fullName evidence="3">DUF4190 domain-containing protein</fullName>
    </submittedName>
</protein>
<reference evidence="3" key="2">
    <citation type="journal article" date="2021" name="PeerJ">
        <title>Extensive microbial diversity within the chicken gut microbiome revealed by metagenomics and culture.</title>
        <authorList>
            <person name="Gilroy R."/>
            <person name="Ravi A."/>
            <person name="Getino M."/>
            <person name="Pursley I."/>
            <person name="Horton D.L."/>
            <person name="Alikhan N.F."/>
            <person name="Baker D."/>
            <person name="Gharbi K."/>
            <person name="Hall N."/>
            <person name="Watson M."/>
            <person name="Adriaenssens E.M."/>
            <person name="Foster-Nyarko E."/>
            <person name="Jarju S."/>
            <person name="Secka A."/>
            <person name="Antonio M."/>
            <person name="Oren A."/>
            <person name="Chaudhuri R.R."/>
            <person name="La Ragione R."/>
            <person name="Hildebrand F."/>
            <person name="Pallen M.J."/>
        </authorList>
    </citation>
    <scope>NUCLEOTIDE SEQUENCE</scope>
    <source>
        <strain evidence="3">ChiGjej1B1-24693</strain>
    </source>
</reference>
<dbReference type="InterPro" id="IPR025241">
    <property type="entry name" value="DUF4190"/>
</dbReference>
<reference evidence="3" key="1">
    <citation type="submission" date="2020-10" db="EMBL/GenBank/DDBJ databases">
        <authorList>
            <person name="Gilroy R."/>
        </authorList>
    </citation>
    <scope>NUCLEOTIDE SEQUENCE</scope>
    <source>
        <strain evidence="3">ChiGjej1B1-24693</strain>
    </source>
</reference>
<dbReference type="AlphaFoldDB" id="A0A9D1H2Q8"/>
<feature type="transmembrane region" description="Helical" evidence="1">
    <location>
        <begin position="52"/>
        <end position="82"/>
    </location>
</feature>
<evidence type="ECO:0000259" key="2">
    <source>
        <dbReference type="Pfam" id="PF13828"/>
    </source>
</evidence>
<dbReference type="Pfam" id="PF13828">
    <property type="entry name" value="DUF4190"/>
    <property type="match status" value="1"/>
</dbReference>
<evidence type="ECO:0000313" key="4">
    <source>
        <dbReference type="Proteomes" id="UP000886842"/>
    </source>
</evidence>
<feature type="transmembrane region" description="Helical" evidence="1">
    <location>
        <begin position="94"/>
        <end position="127"/>
    </location>
</feature>
<keyword evidence="1" id="KW-0472">Membrane</keyword>
<comment type="caution">
    <text evidence="3">The sequence shown here is derived from an EMBL/GenBank/DDBJ whole genome shotgun (WGS) entry which is preliminary data.</text>
</comment>
<organism evidence="3 4">
    <name type="scientific">Candidatus Avipropionibacterium avicola</name>
    <dbReference type="NCBI Taxonomy" id="2840701"/>
    <lineage>
        <taxon>Bacteria</taxon>
        <taxon>Bacillati</taxon>
        <taxon>Actinomycetota</taxon>
        <taxon>Actinomycetes</taxon>
        <taxon>Propionibacteriales</taxon>
        <taxon>Propionibacteriaceae</taxon>
        <taxon>Propionibacteriaceae incertae sedis</taxon>
        <taxon>Candidatus Avipropionibacterium</taxon>
    </lineage>
</organism>
<dbReference type="Proteomes" id="UP000886842">
    <property type="component" value="Unassembled WGS sequence"/>
</dbReference>
<sequence length="131" mass="13908">MTSSPDSPPERPERSEQYVKNPYAVSPHVGALSGEGSAADHIELPHTSRMAIVAMTLASCSVFGLLFIPLGLLGTVGMVLGFKARRRIHEYPQLVGDGLALAAVITGGAMTIVVGLFYVLYIGFYGIPFLS</sequence>
<evidence type="ECO:0000313" key="3">
    <source>
        <dbReference type="EMBL" id="HIT77020.1"/>
    </source>
</evidence>
<gene>
    <name evidence="3" type="ORF">IAA98_15690</name>
</gene>
<keyword evidence="1" id="KW-0812">Transmembrane</keyword>
<dbReference type="EMBL" id="DVLP01000450">
    <property type="protein sequence ID" value="HIT77020.1"/>
    <property type="molecule type" value="Genomic_DNA"/>
</dbReference>